<evidence type="ECO:0000256" key="1">
    <source>
        <dbReference type="ARBA" id="ARBA00004141"/>
    </source>
</evidence>
<protein>
    <recommendedName>
        <fullName evidence="10">Amino acid permease/ SLC12A domain-containing protein</fullName>
    </recommendedName>
</protein>
<gene>
    <name evidence="8" type="ORF">sscle_02g013390</name>
</gene>
<keyword evidence="2" id="KW-0813">Transport</keyword>
<evidence type="ECO:0000256" key="7">
    <source>
        <dbReference type="SAM" id="Phobius"/>
    </source>
</evidence>
<evidence type="ECO:0000256" key="2">
    <source>
        <dbReference type="ARBA" id="ARBA00022448"/>
    </source>
</evidence>
<organism evidence="8 9">
    <name type="scientific">Sclerotinia sclerotiorum (strain ATCC 18683 / 1980 / Ss-1)</name>
    <name type="common">White mold</name>
    <name type="synonym">Whetzelinia sclerotiorum</name>
    <dbReference type="NCBI Taxonomy" id="665079"/>
    <lineage>
        <taxon>Eukaryota</taxon>
        <taxon>Fungi</taxon>
        <taxon>Dikarya</taxon>
        <taxon>Ascomycota</taxon>
        <taxon>Pezizomycotina</taxon>
        <taxon>Leotiomycetes</taxon>
        <taxon>Helotiales</taxon>
        <taxon>Sclerotiniaceae</taxon>
        <taxon>Sclerotinia</taxon>
    </lineage>
</organism>
<evidence type="ECO:0000256" key="4">
    <source>
        <dbReference type="ARBA" id="ARBA00022989"/>
    </source>
</evidence>
<evidence type="ECO:0008006" key="10">
    <source>
        <dbReference type="Google" id="ProtNLM"/>
    </source>
</evidence>
<dbReference type="KEGG" id="ssl:SS1G_12719"/>
<dbReference type="Gene3D" id="1.20.1740.10">
    <property type="entry name" value="Amino acid/polyamine transporter I"/>
    <property type="match status" value="1"/>
</dbReference>
<dbReference type="GO" id="GO:0022857">
    <property type="term" value="F:transmembrane transporter activity"/>
    <property type="evidence" value="ECO:0007669"/>
    <property type="project" value="UniProtKB-ARBA"/>
</dbReference>
<dbReference type="GO" id="GO:0016020">
    <property type="term" value="C:membrane"/>
    <property type="evidence" value="ECO:0007669"/>
    <property type="project" value="UniProtKB-SubCell"/>
</dbReference>
<dbReference type="AlphaFoldDB" id="A0A1D9PVD0"/>
<evidence type="ECO:0000256" key="6">
    <source>
        <dbReference type="SAM" id="MobiDB-lite"/>
    </source>
</evidence>
<proteinExistence type="predicted"/>
<evidence type="ECO:0000313" key="8">
    <source>
        <dbReference type="EMBL" id="APA06569.1"/>
    </source>
</evidence>
<accession>A0A1D9PVD0</accession>
<keyword evidence="4 7" id="KW-1133">Transmembrane helix</keyword>
<dbReference type="PANTHER" id="PTHR45649:SF6">
    <property type="entry name" value="GABA-SPECIFIC PERMEASE"/>
    <property type="match status" value="1"/>
</dbReference>
<dbReference type="Proteomes" id="UP000177798">
    <property type="component" value="Chromosome 2"/>
</dbReference>
<dbReference type="VEuPathDB" id="FungiDB:sscle_02g013390"/>
<evidence type="ECO:0000256" key="3">
    <source>
        <dbReference type="ARBA" id="ARBA00022692"/>
    </source>
</evidence>
<feature type="transmembrane region" description="Helical" evidence="7">
    <location>
        <begin position="95"/>
        <end position="116"/>
    </location>
</feature>
<dbReference type="PANTHER" id="PTHR45649">
    <property type="entry name" value="AMINO-ACID PERMEASE BAT1"/>
    <property type="match status" value="1"/>
</dbReference>
<keyword evidence="3 7" id="KW-0812">Transmembrane</keyword>
<sequence>MSEEPGKYPEKGKRDGSNISSISRSEQIAKAAEILGVEKGETISADDELLASLGYRAELKREFSYTTVFGQSFGSMGIAPAIAESMVFSLGSAGSVGMVWTYLVGCLLLIPVALSLGELGSSMPTSGGLYYASCRYPKMID</sequence>
<name>A0A1D9PVD0_SCLS1</name>
<reference evidence="9" key="1">
    <citation type="journal article" date="2017" name="Genome Biol. Evol.">
        <title>The complete genome sequence of the phytopathogenic fungus Sclerotinia sclerotiorum reveals insights into the genome architecture of broad host range pathogens.</title>
        <authorList>
            <person name="Derbyshire M."/>
            <person name="Denton-Giles M."/>
            <person name="Hegedus D."/>
            <person name="Seifbarghy S."/>
            <person name="Rollins J."/>
            <person name="van Kan J."/>
            <person name="Seidl M.F."/>
            <person name="Faino L."/>
            <person name="Mbengue M."/>
            <person name="Navaud O."/>
            <person name="Raffaele S."/>
            <person name="Hammond-Kosack K."/>
            <person name="Heard S."/>
            <person name="Oliver R."/>
        </authorList>
    </citation>
    <scope>NUCLEOTIDE SEQUENCE [LARGE SCALE GENOMIC DNA]</scope>
    <source>
        <strain evidence="9">ATCC 18683 / 1980 / Ss-1</strain>
    </source>
</reference>
<feature type="region of interest" description="Disordered" evidence="6">
    <location>
        <begin position="1"/>
        <end position="24"/>
    </location>
</feature>
<evidence type="ECO:0000256" key="5">
    <source>
        <dbReference type="ARBA" id="ARBA00023136"/>
    </source>
</evidence>
<comment type="subcellular location">
    <subcellularLocation>
        <location evidence="1">Membrane</location>
        <topology evidence="1">Multi-pass membrane protein</topology>
    </subcellularLocation>
</comment>
<dbReference type="OrthoDB" id="3900342at2759"/>
<dbReference type="RefSeq" id="XP_001586144.1">
    <property type="nucleotide sequence ID" value="XM_001586094.1"/>
</dbReference>
<dbReference type="EMBL" id="CP017815">
    <property type="protein sequence ID" value="APA06569.1"/>
    <property type="molecule type" value="Genomic_DNA"/>
</dbReference>
<keyword evidence="5 7" id="KW-0472">Membrane</keyword>
<dbReference type="OMA" id="FTESISC"/>
<feature type="compositionally biased region" description="Basic and acidic residues" evidence="6">
    <location>
        <begin position="1"/>
        <end position="16"/>
    </location>
</feature>
<evidence type="ECO:0000313" key="9">
    <source>
        <dbReference type="Proteomes" id="UP000177798"/>
    </source>
</evidence>